<dbReference type="PANTHER" id="PTHR24286">
    <property type="entry name" value="CYTOCHROME P450 26"/>
    <property type="match status" value="1"/>
</dbReference>
<comment type="similarity">
    <text evidence="4 16">Belongs to the cytochrome P450 family.</text>
</comment>
<dbReference type="FunFam" id="1.10.630.10:FF:000052">
    <property type="entry name" value="Ent-kaurenoic acid oxidase"/>
    <property type="match status" value="1"/>
</dbReference>
<keyword evidence="10 15" id="KW-0408">Iron</keyword>
<accession>S8CLE7</accession>
<keyword evidence="5 15" id="KW-0349">Heme</keyword>
<dbReference type="PROSITE" id="PS00086">
    <property type="entry name" value="CYTOCHROME_P450"/>
    <property type="match status" value="1"/>
</dbReference>
<proteinExistence type="inferred from homology"/>
<evidence type="ECO:0000313" key="19">
    <source>
        <dbReference type="Proteomes" id="UP000015453"/>
    </source>
</evidence>
<evidence type="ECO:0000256" key="8">
    <source>
        <dbReference type="ARBA" id="ARBA00022989"/>
    </source>
</evidence>
<organism evidence="18 19">
    <name type="scientific">Genlisea aurea</name>
    <dbReference type="NCBI Taxonomy" id="192259"/>
    <lineage>
        <taxon>Eukaryota</taxon>
        <taxon>Viridiplantae</taxon>
        <taxon>Streptophyta</taxon>
        <taxon>Embryophyta</taxon>
        <taxon>Tracheophyta</taxon>
        <taxon>Spermatophyta</taxon>
        <taxon>Magnoliopsida</taxon>
        <taxon>eudicotyledons</taxon>
        <taxon>Gunneridae</taxon>
        <taxon>Pentapetalae</taxon>
        <taxon>asterids</taxon>
        <taxon>lamiids</taxon>
        <taxon>Lamiales</taxon>
        <taxon>Lentibulariaceae</taxon>
        <taxon>Genlisea</taxon>
    </lineage>
</organism>
<keyword evidence="11 16" id="KW-0503">Monooxygenase</keyword>
<protein>
    <recommendedName>
        <fullName evidence="20">Ent-kaurenoic acid oxidase</fullName>
    </recommendedName>
</protein>
<comment type="caution">
    <text evidence="18">The sequence shown here is derived from an EMBL/GenBank/DDBJ whole genome shotgun (WGS) entry which is preliminary data.</text>
</comment>
<evidence type="ECO:0000256" key="14">
    <source>
        <dbReference type="ARBA" id="ARBA00059142"/>
    </source>
</evidence>
<dbReference type="EMBL" id="AUSU01004135">
    <property type="protein sequence ID" value="EPS65596.1"/>
    <property type="molecule type" value="Genomic_DNA"/>
</dbReference>
<gene>
    <name evidence="18" type="ORF">M569_09175</name>
</gene>
<dbReference type="GO" id="GO:0051777">
    <property type="term" value="F:ent-kaurenoic acid monooxygenase activity"/>
    <property type="evidence" value="ECO:0007669"/>
    <property type="project" value="TreeGrafter"/>
</dbReference>
<evidence type="ECO:0000256" key="12">
    <source>
        <dbReference type="ARBA" id="ARBA00023136"/>
    </source>
</evidence>
<keyword evidence="17" id="KW-0732">Signal</keyword>
<dbReference type="CDD" id="cd11043">
    <property type="entry name" value="CYP90-like"/>
    <property type="match status" value="1"/>
</dbReference>
<keyword evidence="12" id="KW-0472">Membrane</keyword>
<name>S8CLE7_9LAMI</name>
<dbReference type="Gene3D" id="1.10.630.10">
    <property type="entry name" value="Cytochrome P450"/>
    <property type="match status" value="1"/>
</dbReference>
<evidence type="ECO:0008006" key="20">
    <source>
        <dbReference type="Google" id="ProtNLM"/>
    </source>
</evidence>
<dbReference type="PRINTS" id="PR00385">
    <property type="entry name" value="P450"/>
</dbReference>
<comment type="subcellular location">
    <subcellularLocation>
        <location evidence="2">Membrane</location>
        <topology evidence="2">Single-pass membrane protein</topology>
    </subcellularLocation>
</comment>
<dbReference type="InterPro" id="IPR001128">
    <property type="entry name" value="Cyt_P450"/>
</dbReference>
<evidence type="ECO:0000256" key="4">
    <source>
        <dbReference type="ARBA" id="ARBA00010617"/>
    </source>
</evidence>
<keyword evidence="9 16" id="KW-0560">Oxidoreductase</keyword>
<evidence type="ECO:0000256" key="10">
    <source>
        <dbReference type="ARBA" id="ARBA00023004"/>
    </source>
</evidence>
<keyword evidence="6" id="KW-0812">Transmembrane</keyword>
<sequence length="481" mass="55442">FLFFSLAAVLFLKSFNCWYYERNLGYRRYHLPPGDLGWPFIGNMFSFLRAFKSAAPDSFIAGFVHRFGQGGLYKAHMFGNPSIIVTTAEACRRVLTDDDSFIPGWPTATVNLIGRNSFVGIYDDDHKRLRKLTAAPVNGHELLSTYIRYIEDIMVKALEDWESMGGEIEFLTELRRVTFKIIMHIFLSSESEPVMASMEREYTCLNYGVRAMAINLPGFAYHSALKARKNLVRILQGVVSERRSVKRTEEGCSEKKKKRDMMDALMDVEDEGGRRLSDEEIIDVLVMYLNAGHESSAHITMWAVVFLQNHPRVFERAKAEQEEIVRNRPGDQKGLTLRDLRRMEYLSNVIDETLRVVTFSSMVFREARKDVSICGYTIPKGWKALVWFRSVHFNPETYPDPKEFDPSRWEGFTPKAGHFLPFGLGSRLCPGNDLAKIEIAIFLHHFLLHYKLQRQNPRSAVMYLPHTRPKDNCRGRIIRAA</sequence>
<dbReference type="AlphaFoldDB" id="S8CLE7"/>
<feature type="signal peptide" evidence="17">
    <location>
        <begin position="1"/>
        <end position="17"/>
    </location>
</feature>
<evidence type="ECO:0000256" key="9">
    <source>
        <dbReference type="ARBA" id="ARBA00023002"/>
    </source>
</evidence>
<keyword evidence="8" id="KW-1133">Transmembrane helix</keyword>
<dbReference type="InterPro" id="IPR017972">
    <property type="entry name" value="Cyt_P450_CS"/>
</dbReference>
<dbReference type="GO" id="GO:0020037">
    <property type="term" value="F:heme binding"/>
    <property type="evidence" value="ECO:0007669"/>
    <property type="project" value="InterPro"/>
</dbReference>
<evidence type="ECO:0000256" key="15">
    <source>
        <dbReference type="PIRSR" id="PIRSR602401-1"/>
    </source>
</evidence>
<dbReference type="InterPro" id="IPR036396">
    <property type="entry name" value="Cyt_P450_sf"/>
</dbReference>
<dbReference type="Pfam" id="PF00067">
    <property type="entry name" value="p450"/>
    <property type="match status" value="1"/>
</dbReference>
<keyword evidence="19" id="KW-1185">Reference proteome</keyword>
<evidence type="ECO:0000256" key="6">
    <source>
        <dbReference type="ARBA" id="ARBA00022692"/>
    </source>
</evidence>
<evidence type="ECO:0000256" key="17">
    <source>
        <dbReference type="SAM" id="SignalP"/>
    </source>
</evidence>
<feature type="binding site" description="axial binding residue" evidence="15">
    <location>
        <position position="429"/>
    </location>
    <ligand>
        <name>heme</name>
        <dbReference type="ChEBI" id="CHEBI:30413"/>
    </ligand>
    <ligandPart>
        <name>Fe</name>
        <dbReference type="ChEBI" id="CHEBI:18248"/>
    </ligandPart>
</feature>
<dbReference type="GO" id="GO:0016132">
    <property type="term" value="P:brassinosteroid biosynthetic process"/>
    <property type="evidence" value="ECO:0007669"/>
    <property type="project" value="TreeGrafter"/>
</dbReference>
<dbReference type="OrthoDB" id="1470350at2759"/>
<feature type="non-terminal residue" evidence="18">
    <location>
        <position position="1"/>
    </location>
</feature>
<dbReference type="InterPro" id="IPR002401">
    <property type="entry name" value="Cyt_P450_E_grp-I"/>
</dbReference>
<dbReference type="GO" id="GO:0005506">
    <property type="term" value="F:iron ion binding"/>
    <property type="evidence" value="ECO:0007669"/>
    <property type="project" value="InterPro"/>
</dbReference>
<reference evidence="18 19" key="1">
    <citation type="journal article" date="2013" name="BMC Genomics">
        <title>The miniature genome of a carnivorous plant Genlisea aurea contains a low number of genes and short non-coding sequences.</title>
        <authorList>
            <person name="Leushkin E.V."/>
            <person name="Sutormin R.A."/>
            <person name="Nabieva E.R."/>
            <person name="Penin A.A."/>
            <person name="Kondrashov A.S."/>
            <person name="Logacheva M.D."/>
        </authorList>
    </citation>
    <scope>NUCLEOTIDE SEQUENCE [LARGE SCALE GENOMIC DNA]</scope>
</reference>
<dbReference type="GO" id="GO:0016020">
    <property type="term" value="C:membrane"/>
    <property type="evidence" value="ECO:0007669"/>
    <property type="project" value="UniProtKB-SubCell"/>
</dbReference>
<dbReference type="GO" id="GO:0016125">
    <property type="term" value="P:sterol metabolic process"/>
    <property type="evidence" value="ECO:0007669"/>
    <property type="project" value="TreeGrafter"/>
</dbReference>
<feature type="chain" id="PRO_5004561977" description="Ent-kaurenoic acid oxidase" evidence="17">
    <location>
        <begin position="18"/>
        <end position="481"/>
    </location>
</feature>
<dbReference type="PANTHER" id="PTHR24286:SF356">
    <property type="entry name" value="ENT-KAURENOIC ACID OXIDASE 2"/>
    <property type="match status" value="1"/>
</dbReference>
<evidence type="ECO:0000256" key="2">
    <source>
        <dbReference type="ARBA" id="ARBA00004167"/>
    </source>
</evidence>
<keyword evidence="7 15" id="KW-0479">Metal-binding</keyword>
<comment type="cofactor">
    <cofactor evidence="1 15">
        <name>heme</name>
        <dbReference type="ChEBI" id="CHEBI:30413"/>
    </cofactor>
</comment>
<comment type="pathway">
    <text evidence="13">Plant hormone biosynthesis; gibberellin biosynthesis.</text>
</comment>
<dbReference type="SUPFAM" id="SSF48264">
    <property type="entry name" value="Cytochrome P450"/>
    <property type="match status" value="1"/>
</dbReference>
<evidence type="ECO:0000256" key="16">
    <source>
        <dbReference type="RuleBase" id="RU000461"/>
    </source>
</evidence>
<evidence type="ECO:0000256" key="13">
    <source>
        <dbReference type="ARBA" id="ARBA00037909"/>
    </source>
</evidence>
<evidence type="ECO:0000256" key="1">
    <source>
        <dbReference type="ARBA" id="ARBA00001971"/>
    </source>
</evidence>
<comment type="function">
    <text evidence="14">Catalyzes three successive oxidations of ent-kaurenoic acid giving gibberellin 12 (GA12), a key step in gibberellins (GAs) biosynthesis. GAs, which are involved many processes, including stem elongation, play a central role in plant development.</text>
</comment>
<dbReference type="GO" id="GO:0005783">
    <property type="term" value="C:endoplasmic reticulum"/>
    <property type="evidence" value="ECO:0007669"/>
    <property type="project" value="UniProtKB-ARBA"/>
</dbReference>
<evidence type="ECO:0000313" key="18">
    <source>
        <dbReference type="EMBL" id="EPS65596.1"/>
    </source>
</evidence>
<evidence type="ECO:0000256" key="5">
    <source>
        <dbReference type="ARBA" id="ARBA00022617"/>
    </source>
</evidence>
<comment type="pathway">
    <text evidence="3">Hormone biosynthesis.</text>
</comment>
<evidence type="ECO:0000256" key="7">
    <source>
        <dbReference type="ARBA" id="ARBA00022723"/>
    </source>
</evidence>
<dbReference type="GO" id="GO:0010268">
    <property type="term" value="P:brassinosteroid homeostasis"/>
    <property type="evidence" value="ECO:0007669"/>
    <property type="project" value="TreeGrafter"/>
</dbReference>
<dbReference type="PRINTS" id="PR00463">
    <property type="entry name" value="EP450I"/>
</dbReference>
<dbReference type="GO" id="GO:0009686">
    <property type="term" value="P:gibberellin biosynthetic process"/>
    <property type="evidence" value="ECO:0007669"/>
    <property type="project" value="UniProtKB-ARBA"/>
</dbReference>
<evidence type="ECO:0000256" key="3">
    <source>
        <dbReference type="ARBA" id="ARBA00004972"/>
    </source>
</evidence>
<evidence type="ECO:0000256" key="11">
    <source>
        <dbReference type="ARBA" id="ARBA00023033"/>
    </source>
</evidence>
<dbReference type="Proteomes" id="UP000015453">
    <property type="component" value="Unassembled WGS sequence"/>
</dbReference>